<dbReference type="OrthoDB" id="6313at2"/>
<protein>
    <recommendedName>
        <fullName evidence="12">ABC3 transporter permease protein domain-containing protein</fullName>
    </recommendedName>
</protein>
<evidence type="ECO:0000256" key="3">
    <source>
        <dbReference type="ARBA" id="ARBA00022692"/>
    </source>
</evidence>
<keyword evidence="5 7" id="KW-0472">Membrane</keyword>
<gene>
    <name evidence="10" type="ordered locus">Selin_0571</name>
</gene>
<dbReference type="InParanoid" id="E6W0Y7"/>
<dbReference type="Pfam" id="PF02687">
    <property type="entry name" value="FtsX"/>
    <property type="match status" value="1"/>
</dbReference>
<dbReference type="EMBL" id="CP002432">
    <property type="protein sequence ID" value="ADU65319.1"/>
    <property type="molecule type" value="Genomic_DNA"/>
</dbReference>
<sequence length="399" mass="43626">MLLLAWRNVTRRFSQSLITIIIVGVAIATFTVAHMVFSLLQQSVDLSSQRMGADIIVLPRAVGVNPHQALFTAEPVNMYMDRDILDTLASLPGVRQATPQFFTQSLDESCCDLREARRLIGYDPETDFVIAPWLQGRELAELADHEIVIGGVVRPFFGNRAIILDGIFEVAGQLEPTGTGMDETVFMNIATARRLAAESPAFTSLWHEQQPDELISVVLIQADPGLPPSMVVETISELGLNIRAVTSGELVSEMRNQARAMGQIFLWLWVALVLMAGLALLGRFLALARERKREIGVMRALGGQRLDTFAMVLWEVLLVVVAGWAIGAVSGVLVAIRALEWLKTTLIVPPWNLTWHVILTSGAAGLAIATALGVACALYPAWSSARLDPQEAIARSDLR</sequence>
<evidence type="ECO:0008006" key="12">
    <source>
        <dbReference type="Google" id="ProtNLM"/>
    </source>
</evidence>
<dbReference type="InterPro" id="IPR003838">
    <property type="entry name" value="ABC3_permease_C"/>
</dbReference>
<dbReference type="InterPro" id="IPR025857">
    <property type="entry name" value="MacB_PCD"/>
</dbReference>
<dbReference type="eggNOG" id="COG0577">
    <property type="taxonomic scope" value="Bacteria"/>
</dbReference>
<name>E6W0Y7_DESIS</name>
<dbReference type="STRING" id="653733.Selin_0571"/>
<dbReference type="InterPro" id="IPR050250">
    <property type="entry name" value="Macrolide_Exporter_MacB"/>
</dbReference>
<evidence type="ECO:0000256" key="5">
    <source>
        <dbReference type="ARBA" id="ARBA00023136"/>
    </source>
</evidence>
<dbReference type="AlphaFoldDB" id="E6W0Y7"/>
<dbReference type="Pfam" id="PF12704">
    <property type="entry name" value="MacB_PCD"/>
    <property type="match status" value="1"/>
</dbReference>
<dbReference type="PANTHER" id="PTHR30572">
    <property type="entry name" value="MEMBRANE COMPONENT OF TRANSPORTER-RELATED"/>
    <property type="match status" value="1"/>
</dbReference>
<evidence type="ECO:0000313" key="11">
    <source>
        <dbReference type="Proteomes" id="UP000002572"/>
    </source>
</evidence>
<dbReference type="PANTHER" id="PTHR30572:SF4">
    <property type="entry name" value="ABC TRANSPORTER PERMEASE YTRF"/>
    <property type="match status" value="1"/>
</dbReference>
<feature type="domain" description="MacB-like periplasmic core" evidence="9">
    <location>
        <begin position="16"/>
        <end position="235"/>
    </location>
</feature>
<evidence type="ECO:0000256" key="4">
    <source>
        <dbReference type="ARBA" id="ARBA00022989"/>
    </source>
</evidence>
<feature type="transmembrane region" description="Helical" evidence="7">
    <location>
        <begin position="264"/>
        <end position="288"/>
    </location>
</feature>
<feature type="transmembrane region" description="Helical" evidence="7">
    <location>
        <begin position="17"/>
        <end position="40"/>
    </location>
</feature>
<evidence type="ECO:0000256" key="7">
    <source>
        <dbReference type="SAM" id="Phobius"/>
    </source>
</evidence>
<accession>E6W0Y7</accession>
<evidence type="ECO:0000256" key="2">
    <source>
        <dbReference type="ARBA" id="ARBA00022475"/>
    </source>
</evidence>
<evidence type="ECO:0000259" key="9">
    <source>
        <dbReference type="Pfam" id="PF12704"/>
    </source>
</evidence>
<proteinExistence type="inferred from homology"/>
<dbReference type="Proteomes" id="UP000002572">
    <property type="component" value="Chromosome"/>
</dbReference>
<reference evidence="10 11" key="1">
    <citation type="submission" date="2010-12" db="EMBL/GenBank/DDBJ databases">
        <title>Complete sequence of Desulfurispirillum indicum S5.</title>
        <authorList>
            <consortium name="US DOE Joint Genome Institute"/>
            <person name="Lucas S."/>
            <person name="Copeland A."/>
            <person name="Lapidus A."/>
            <person name="Cheng J.-F."/>
            <person name="Goodwin L."/>
            <person name="Pitluck S."/>
            <person name="Chertkov O."/>
            <person name="Held B."/>
            <person name="Detter J.C."/>
            <person name="Han C."/>
            <person name="Tapia R."/>
            <person name="Land M."/>
            <person name="Hauser L."/>
            <person name="Kyrpides N."/>
            <person name="Ivanova N."/>
            <person name="Mikhailova N."/>
            <person name="Haggblom M."/>
            <person name="Rauschenbach I."/>
            <person name="Bini E."/>
            <person name="Woyke T."/>
        </authorList>
    </citation>
    <scope>NUCLEOTIDE SEQUENCE [LARGE SCALE GENOMIC DNA]</scope>
    <source>
        <strain evidence="11">ATCC BAA-1389 / DSM 22839 / S5</strain>
    </source>
</reference>
<keyword evidence="3 7" id="KW-0812">Transmembrane</keyword>
<comment type="subcellular location">
    <subcellularLocation>
        <location evidence="1">Cell membrane</location>
        <topology evidence="1">Multi-pass membrane protein</topology>
    </subcellularLocation>
</comment>
<feature type="transmembrane region" description="Helical" evidence="7">
    <location>
        <begin position="356"/>
        <end position="379"/>
    </location>
</feature>
<dbReference type="HOGENOM" id="CLU_055576_1_0_0"/>
<keyword evidence="11" id="KW-1185">Reference proteome</keyword>
<evidence type="ECO:0000256" key="6">
    <source>
        <dbReference type="ARBA" id="ARBA00038076"/>
    </source>
</evidence>
<dbReference type="GO" id="GO:0005886">
    <property type="term" value="C:plasma membrane"/>
    <property type="evidence" value="ECO:0007669"/>
    <property type="project" value="UniProtKB-SubCell"/>
</dbReference>
<evidence type="ECO:0000259" key="8">
    <source>
        <dbReference type="Pfam" id="PF02687"/>
    </source>
</evidence>
<organism evidence="10 11">
    <name type="scientific">Desulfurispirillum indicum (strain ATCC BAA-1389 / DSM 22839 / S5)</name>
    <dbReference type="NCBI Taxonomy" id="653733"/>
    <lineage>
        <taxon>Bacteria</taxon>
        <taxon>Pseudomonadati</taxon>
        <taxon>Chrysiogenota</taxon>
        <taxon>Chrysiogenia</taxon>
        <taxon>Chrysiogenales</taxon>
        <taxon>Chrysiogenaceae</taxon>
        <taxon>Desulfurispirillum</taxon>
    </lineage>
</organism>
<dbReference type="GO" id="GO:0022857">
    <property type="term" value="F:transmembrane transporter activity"/>
    <property type="evidence" value="ECO:0007669"/>
    <property type="project" value="TreeGrafter"/>
</dbReference>
<feature type="transmembrane region" description="Helical" evidence="7">
    <location>
        <begin position="309"/>
        <end position="336"/>
    </location>
</feature>
<evidence type="ECO:0000256" key="1">
    <source>
        <dbReference type="ARBA" id="ARBA00004651"/>
    </source>
</evidence>
<feature type="domain" description="ABC3 transporter permease C-terminal" evidence="8">
    <location>
        <begin position="271"/>
        <end position="382"/>
    </location>
</feature>
<comment type="similarity">
    <text evidence="6">Belongs to the ABC-4 integral membrane protein family.</text>
</comment>
<keyword evidence="4 7" id="KW-1133">Transmembrane helix</keyword>
<evidence type="ECO:0000313" key="10">
    <source>
        <dbReference type="EMBL" id="ADU65319.1"/>
    </source>
</evidence>
<dbReference type="KEGG" id="din:Selin_0571"/>
<keyword evidence="2" id="KW-1003">Cell membrane</keyword>
<dbReference type="RefSeq" id="WP_013505207.1">
    <property type="nucleotide sequence ID" value="NC_014836.1"/>
</dbReference>